<accession>A0AB34IQV0</accession>
<comment type="caution">
    <text evidence="1">The sequence shown here is derived from an EMBL/GenBank/DDBJ whole genome shotgun (WGS) entry which is preliminary data.</text>
</comment>
<reference evidence="1 2" key="1">
    <citation type="journal article" date="2024" name="Science">
        <title>Giant polyketide synthase enzymes in the biosynthesis of giant marine polyether toxins.</title>
        <authorList>
            <person name="Fallon T.R."/>
            <person name="Shende V.V."/>
            <person name="Wierzbicki I.H."/>
            <person name="Pendleton A.L."/>
            <person name="Watervoot N.F."/>
            <person name="Auber R.P."/>
            <person name="Gonzalez D.J."/>
            <person name="Wisecaver J.H."/>
            <person name="Moore B.S."/>
        </authorList>
    </citation>
    <scope>NUCLEOTIDE SEQUENCE [LARGE SCALE GENOMIC DNA]</scope>
    <source>
        <strain evidence="1 2">12B1</strain>
    </source>
</reference>
<evidence type="ECO:0000313" key="2">
    <source>
        <dbReference type="Proteomes" id="UP001515480"/>
    </source>
</evidence>
<dbReference type="Proteomes" id="UP001515480">
    <property type="component" value="Unassembled WGS sequence"/>
</dbReference>
<sequence length="389" mass="43884">MAERTATPPAYQYTDGSARVDDLEQRAPSDIYEFLRGPRDWNGTMERHECETQRSRLGEFKSVPARDSHVGSRCMMSVIRMAEDDFMYEYFREPSVSEDTDTPAYDNLLRDFMQEDDIEYLKRRLRNHRRLPRANRPPVLVVVGTGIKADASHIVTRHCKLPGDVLTYPNTPWKALVKNRDACSTLPWTVACANTTSDLPIYNPWMRCPPGMPPRRPEADARRVYSASGTRLPSTFDCAKNQMLRCIQKVVAEEDPRVRAIICLPQLGTASTELRDLVGRLGPGYIEVKYVGSMKKLLISRMRWVLVWSRLYRDAVERSVRPGGSAYKLTTVAIPERVTSIGENGRLKAGGELPRRLAGRLVPDGAEAASVGSLATAFGLLRKPRRACR</sequence>
<name>A0AB34IQV0_PRYPA</name>
<gene>
    <name evidence="1" type="ORF">AB1Y20_008560</name>
</gene>
<organism evidence="1 2">
    <name type="scientific">Prymnesium parvum</name>
    <name type="common">Toxic golden alga</name>
    <dbReference type="NCBI Taxonomy" id="97485"/>
    <lineage>
        <taxon>Eukaryota</taxon>
        <taxon>Haptista</taxon>
        <taxon>Haptophyta</taxon>
        <taxon>Prymnesiophyceae</taxon>
        <taxon>Prymnesiales</taxon>
        <taxon>Prymnesiaceae</taxon>
        <taxon>Prymnesium</taxon>
    </lineage>
</organism>
<protein>
    <submittedName>
        <fullName evidence="1">Uncharacterized protein</fullName>
    </submittedName>
</protein>
<proteinExistence type="predicted"/>
<keyword evidence="2" id="KW-1185">Reference proteome</keyword>
<dbReference type="EMBL" id="JBGBPQ010000019">
    <property type="protein sequence ID" value="KAL1504786.1"/>
    <property type="molecule type" value="Genomic_DNA"/>
</dbReference>
<dbReference type="AlphaFoldDB" id="A0AB34IQV0"/>
<evidence type="ECO:0000313" key="1">
    <source>
        <dbReference type="EMBL" id="KAL1504786.1"/>
    </source>
</evidence>